<gene>
    <name evidence="10" type="ORF">G7057_05045</name>
</gene>
<dbReference type="Pfam" id="PF07687">
    <property type="entry name" value="M20_dimer"/>
    <property type="match status" value="1"/>
</dbReference>
<reference evidence="10 11" key="1">
    <citation type="journal article" date="2017" name="Int. J. Syst. Evol. Microbiol.">
        <title>Jeotgalibaca porci sp. nov. and Jeotgalibaca arthritidis sp. nov., isolated from pigs, and emended description of the genus Jeotgalibaca.</title>
        <authorList>
            <person name="Zamora L."/>
            <person name="Perez-Sancho M."/>
            <person name="Dominguez L."/>
            <person name="Fernandez-Garayzabal J.F."/>
            <person name="Vela A.I."/>
        </authorList>
    </citation>
    <scope>NUCLEOTIDE SEQUENCE [LARGE SCALE GENOMIC DNA]</scope>
    <source>
        <strain evidence="10 11">CECT 9157</strain>
    </source>
</reference>
<dbReference type="GO" id="GO:0016805">
    <property type="term" value="F:dipeptidase activity"/>
    <property type="evidence" value="ECO:0007669"/>
    <property type="project" value="UniProtKB-KW"/>
</dbReference>
<evidence type="ECO:0000256" key="2">
    <source>
        <dbReference type="ARBA" id="ARBA00006247"/>
    </source>
</evidence>
<dbReference type="InterPro" id="IPR002933">
    <property type="entry name" value="Peptidase_M20"/>
</dbReference>
<keyword evidence="7 10" id="KW-0224">Dipeptidase</keyword>
<dbReference type="GO" id="GO:0008237">
    <property type="term" value="F:metallopeptidase activity"/>
    <property type="evidence" value="ECO:0007669"/>
    <property type="project" value="UniProtKB-KW"/>
</dbReference>
<comment type="cofactor">
    <cofactor evidence="1">
        <name>Zn(2+)</name>
        <dbReference type="ChEBI" id="CHEBI:29105"/>
    </cofactor>
</comment>
<keyword evidence="6" id="KW-0862">Zinc</keyword>
<dbReference type="SUPFAM" id="SSF55031">
    <property type="entry name" value="Bacterial exopeptidase dimerisation domain"/>
    <property type="match status" value="1"/>
</dbReference>
<dbReference type="Gene3D" id="3.30.70.360">
    <property type="match status" value="2"/>
</dbReference>
<name>A0A6G7K9L4_9LACT</name>
<proteinExistence type="inferred from homology"/>
<evidence type="ECO:0000313" key="10">
    <source>
        <dbReference type="EMBL" id="QII81901.1"/>
    </source>
</evidence>
<keyword evidence="11" id="KW-1185">Reference proteome</keyword>
<evidence type="ECO:0000256" key="1">
    <source>
        <dbReference type="ARBA" id="ARBA00001947"/>
    </source>
</evidence>
<dbReference type="EC" id="3.4.13.-" evidence="10"/>
<evidence type="ECO:0000313" key="11">
    <source>
        <dbReference type="Proteomes" id="UP000501451"/>
    </source>
</evidence>
<evidence type="ECO:0000256" key="8">
    <source>
        <dbReference type="ARBA" id="ARBA00023049"/>
    </source>
</evidence>
<evidence type="ECO:0000256" key="6">
    <source>
        <dbReference type="ARBA" id="ARBA00022833"/>
    </source>
</evidence>
<evidence type="ECO:0000256" key="3">
    <source>
        <dbReference type="ARBA" id="ARBA00022670"/>
    </source>
</evidence>
<keyword evidence="5 10" id="KW-0378">Hydrolase</keyword>
<keyword evidence="3" id="KW-0645">Protease</keyword>
<evidence type="ECO:0000256" key="5">
    <source>
        <dbReference type="ARBA" id="ARBA00022801"/>
    </source>
</evidence>
<dbReference type="Proteomes" id="UP000501451">
    <property type="component" value="Chromosome"/>
</dbReference>
<dbReference type="InterPro" id="IPR036264">
    <property type="entry name" value="Bact_exopeptidase_dim_dom"/>
</dbReference>
<dbReference type="PANTHER" id="PTHR43808">
    <property type="entry name" value="ACETYLORNITHINE DEACETYLASE"/>
    <property type="match status" value="1"/>
</dbReference>
<keyword evidence="4" id="KW-0479">Metal-binding</keyword>
<dbReference type="AlphaFoldDB" id="A0A6G7K9L4"/>
<dbReference type="EMBL" id="CP049740">
    <property type="protein sequence ID" value="QII81901.1"/>
    <property type="molecule type" value="Genomic_DNA"/>
</dbReference>
<accession>A0A6G7K9L4</accession>
<sequence>MQSFIQDKHKQDAIEALKTIISYPSYLQEDPSGETPFGKDIQDVLEKTLDICQGLGFRTHLDPEGYYGYAEFGQGEELLAVLCHLDVVPPGNPELWHSGPFEAVVKDGFIIGRGTQDDKGPSIAALYAMKALMDADVTFNKRVRFIFGVDEENLWRCLSKYNENEEKATMGFAPDATFPVTYAEKGLLQVKLHSKQASAYTLKAGEAMNVVPEEATYEGEWADQLAPYLEAAGTDFVQDGQKLTVKGKSVHSKNAPNGINAIVKLADALKEVDQSPALTFLSEAVQHDARGLAIFGELQDDVSGVLTCNAATLAIGTDETVIGIDIRYPVTIEKDLIVNHLQAAADKYGLEYEEYDFLRALYVPLEMPLVQTLMSVYQEKTGDMREAMVSGGATYARTMENCVAFGAQMPHAEATLHGPNERMALEDIYTAMAIYAEAIYRLVTQ</sequence>
<dbReference type="RefSeq" id="WP_166161809.1">
    <property type="nucleotide sequence ID" value="NZ_CP049740.1"/>
</dbReference>
<dbReference type="InterPro" id="IPR011650">
    <property type="entry name" value="Peptidase_M20_dimer"/>
</dbReference>
<dbReference type="NCBIfam" id="NF005542">
    <property type="entry name" value="PRK07205.1"/>
    <property type="match status" value="1"/>
</dbReference>
<comment type="similarity">
    <text evidence="2">Belongs to the peptidase M20A family.</text>
</comment>
<organism evidence="10 11">
    <name type="scientific">Jeotgalibaca arthritidis</name>
    <dbReference type="NCBI Taxonomy" id="1868794"/>
    <lineage>
        <taxon>Bacteria</taxon>
        <taxon>Bacillati</taxon>
        <taxon>Bacillota</taxon>
        <taxon>Bacilli</taxon>
        <taxon>Lactobacillales</taxon>
        <taxon>Carnobacteriaceae</taxon>
        <taxon>Jeotgalibaca</taxon>
    </lineage>
</organism>
<dbReference type="GO" id="GO:0008777">
    <property type="term" value="F:acetylornithine deacetylase activity"/>
    <property type="evidence" value="ECO:0007669"/>
    <property type="project" value="TreeGrafter"/>
</dbReference>
<dbReference type="GO" id="GO:0006508">
    <property type="term" value="P:proteolysis"/>
    <property type="evidence" value="ECO:0007669"/>
    <property type="project" value="UniProtKB-KW"/>
</dbReference>
<feature type="domain" description="Peptidase M20 dimerisation" evidence="9">
    <location>
        <begin position="242"/>
        <end position="275"/>
    </location>
</feature>
<dbReference type="Gene3D" id="3.40.630.10">
    <property type="entry name" value="Zn peptidases"/>
    <property type="match status" value="1"/>
</dbReference>
<dbReference type="InterPro" id="IPR010964">
    <property type="entry name" value="M20A_pepV-rel"/>
</dbReference>
<dbReference type="KEGG" id="jar:G7057_05045"/>
<evidence type="ECO:0000259" key="9">
    <source>
        <dbReference type="Pfam" id="PF07687"/>
    </source>
</evidence>
<dbReference type="GO" id="GO:0006526">
    <property type="term" value="P:L-arginine biosynthetic process"/>
    <property type="evidence" value="ECO:0007669"/>
    <property type="project" value="TreeGrafter"/>
</dbReference>
<protein>
    <submittedName>
        <fullName evidence="10">Sapep family Mn(2+)-dependent dipeptidase</fullName>
        <ecNumber evidence="10">3.4.13.-</ecNumber>
    </submittedName>
</protein>
<dbReference type="CDD" id="cd03888">
    <property type="entry name" value="M20_PepV"/>
    <property type="match status" value="1"/>
</dbReference>
<dbReference type="InterPro" id="IPR050072">
    <property type="entry name" value="Peptidase_M20A"/>
</dbReference>
<evidence type="ECO:0000256" key="7">
    <source>
        <dbReference type="ARBA" id="ARBA00022997"/>
    </source>
</evidence>
<dbReference type="SUPFAM" id="SSF53187">
    <property type="entry name" value="Zn-dependent exopeptidases"/>
    <property type="match status" value="1"/>
</dbReference>
<dbReference type="Pfam" id="PF01546">
    <property type="entry name" value="Peptidase_M20"/>
    <property type="match status" value="1"/>
</dbReference>
<dbReference type="NCBIfam" id="TIGR01887">
    <property type="entry name" value="dipeptidaselike"/>
    <property type="match status" value="1"/>
</dbReference>
<evidence type="ECO:0000256" key="4">
    <source>
        <dbReference type="ARBA" id="ARBA00022723"/>
    </source>
</evidence>
<keyword evidence="8" id="KW-0482">Metalloprotease</keyword>
<dbReference type="PANTHER" id="PTHR43808:SF31">
    <property type="entry name" value="N-ACETYL-L-CITRULLINE DEACETYLASE"/>
    <property type="match status" value="1"/>
</dbReference>
<dbReference type="GO" id="GO:0008270">
    <property type="term" value="F:zinc ion binding"/>
    <property type="evidence" value="ECO:0007669"/>
    <property type="project" value="InterPro"/>
</dbReference>